<feature type="domain" description="Fe2OG dioxygenase" evidence="1">
    <location>
        <begin position="94"/>
        <end position="189"/>
    </location>
</feature>
<dbReference type="Pfam" id="PF13532">
    <property type="entry name" value="2OG-FeII_Oxy_2"/>
    <property type="match status" value="1"/>
</dbReference>
<name>A0A6C0K5J0_9ZZZZ</name>
<organism evidence="2">
    <name type="scientific">viral metagenome</name>
    <dbReference type="NCBI Taxonomy" id="1070528"/>
    <lineage>
        <taxon>unclassified sequences</taxon>
        <taxon>metagenomes</taxon>
        <taxon>organismal metagenomes</taxon>
    </lineage>
</organism>
<dbReference type="PANTHER" id="PTHR12463">
    <property type="entry name" value="OXYGENASE-RELATED"/>
    <property type="match status" value="1"/>
</dbReference>
<dbReference type="InterPro" id="IPR032857">
    <property type="entry name" value="ALKBH4"/>
</dbReference>
<sequence>MTAVPGLFVIHNVFHQQEEDWLCEQIEKDPKKHPCRQIHYAYEYGWKFLPILRKTVQDDYGVFPSWIQFIGQKIKQNDACKTILQGFLTDFYTHADHVLLNIYSPGEGCVPHTDEVHFWNEWVIGVSLHSDCIMRMSYSPHHQNFYVDVPLPHGSVYILTGQARYIWQHAIVGSSITQKRYSITLRSINSRYLPYKAKKFSEEEEGSL</sequence>
<dbReference type="GO" id="GO:0070988">
    <property type="term" value="P:demethylation"/>
    <property type="evidence" value="ECO:0007669"/>
    <property type="project" value="InterPro"/>
</dbReference>
<evidence type="ECO:0000313" key="2">
    <source>
        <dbReference type="EMBL" id="QHU12060.1"/>
    </source>
</evidence>
<protein>
    <recommendedName>
        <fullName evidence="1">Fe2OG dioxygenase domain-containing protein</fullName>
    </recommendedName>
</protein>
<accession>A0A6C0K5J0</accession>
<dbReference type="GO" id="GO:0016491">
    <property type="term" value="F:oxidoreductase activity"/>
    <property type="evidence" value="ECO:0007669"/>
    <property type="project" value="TreeGrafter"/>
</dbReference>
<dbReference type="EMBL" id="MN740796">
    <property type="protein sequence ID" value="QHU12060.1"/>
    <property type="molecule type" value="Genomic_DNA"/>
</dbReference>
<dbReference type="InterPro" id="IPR027450">
    <property type="entry name" value="AlkB-like"/>
</dbReference>
<evidence type="ECO:0000259" key="1">
    <source>
        <dbReference type="PROSITE" id="PS51471"/>
    </source>
</evidence>
<dbReference type="GO" id="GO:0032451">
    <property type="term" value="F:demethylase activity"/>
    <property type="evidence" value="ECO:0007669"/>
    <property type="project" value="TreeGrafter"/>
</dbReference>
<dbReference type="InterPro" id="IPR037151">
    <property type="entry name" value="AlkB-like_sf"/>
</dbReference>
<reference evidence="2" key="1">
    <citation type="journal article" date="2020" name="Nature">
        <title>Giant virus diversity and host interactions through global metagenomics.</title>
        <authorList>
            <person name="Schulz F."/>
            <person name="Roux S."/>
            <person name="Paez-Espino D."/>
            <person name="Jungbluth S."/>
            <person name="Walsh D.A."/>
            <person name="Denef V.J."/>
            <person name="McMahon K.D."/>
            <person name="Konstantinidis K.T."/>
            <person name="Eloe-Fadrosh E.A."/>
            <person name="Kyrpides N.C."/>
            <person name="Woyke T."/>
        </authorList>
    </citation>
    <scope>NUCLEOTIDE SEQUENCE</scope>
    <source>
        <strain evidence="2">GVMAG-S-1101169-75</strain>
    </source>
</reference>
<dbReference type="SUPFAM" id="SSF51197">
    <property type="entry name" value="Clavaminate synthase-like"/>
    <property type="match status" value="1"/>
</dbReference>
<dbReference type="InterPro" id="IPR005123">
    <property type="entry name" value="Oxoglu/Fe-dep_dioxygenase_dom"/>
</dbReference>
<dbReference type="Gene3D" id="2.60.120.590">
    <property type="entry name" value="Alpha-ketoglutarate-dependent dioxygenase AlkB-like"/>
    <property type="match status" value="1"/>
</dbReference>
<proteinExistence type="predicted"/>
<dbReference type="AlphaFoldDB" id="A0A6C0K5J0"/>
<dbReference type="PANTHER" id="PTHR12463:SF1">
    <property type="entry name" value="2-OXOGLUTARATE AND FE-DEPENDENT OXYGENASE FAMILY PROTEIN"/>
    <property type="match status" value="1"/>
</dbReference>
<dbReference type="PROSITE" id="PS51471">
    <property type="entry name" value="FE2OG_OXY"/>
    <property type="match status" value="1"/>
</dbReference>